<evidence type="ECO:0000313" key="3">
    <source>
        <dbReference type="Proteomes" id="UP000030671"/>
    </source>
</evidence>
<evidence type="ECO:0000256" key="1">
    <source>
        <dbReference type="SAM" id="MobiDB-lite"/>
    </source>
</evidence>
<dbReference type="HOGENOM" id="CLU_134541_0_0_1"/>
<dbReference type="EMBL" id="KI925457">
    <property type="protein sequence ID" value="ETW83151.1"/>
    <property type="molecule type" value="Genomic_DNA"/>
</dbReference>
<reference evidence="2 3" key="1">
    <citation type="journal article" date="2012" name="New Phytol.">
        <title>Insight into trade-off between wood decay and parasitism from the genome of a fungal forest pathogen.</title>
        <authorList>
            <person name="Olson A."/>
            <person name="Aerts A."/>
            <person name="Asiegbu F."/>
            <person name="Belbahri L."/>
            <person name="Bouzid O."/>
            <person name="Broberg A."/>
            <person name="Canback B."/>
            <person name="Coutinho P.M."/>
            <person name="Cullen D."/>
            <person name="Dalman K."/>
            <person name="Deflorio G."/>
            <person name="van Diepen L.T."/>
            <person name="Dunand C."/>
            <person name="Duplessis S."/>
            <person name="Durling M."/>
            <person name="Gonthier P."/>
            <person name="Grimwood J."/>
            <person name="Fossdal C.G."/>
            <person name="Hansson D."/>
            <person name="Henrissat B."/>
            <person name="Hietala A."/>
            <person name="Himmelstrand K."/>
            <person name="Hoffmeister D."/>
            <person name="Hogberg N."/>
            <person name="James T.Y."/>
            <person name="Karlsson M."/>
            <person name="Kohler A."/>
            <person name="Kues U."/>
            <person name="Lee Y.H."/>
            <person name="Lin Y.C."/>
            <person name="Lind M."/>
            <person name="Lindquist E."/>
            <person name="Lombard V."/>
            <person name="Lucas S."/>
            <person name="Lunden K."/>
            <person name="Morin E."/>
            <person name="Murat C."/>
            <person name="Park J."/>
            <person name="Raffaello T."/>
            <person name="Rouze P."/>
            <person name="Salamov A."/>
            <person name="Schmutz J."/>
            <person name="Solheim H."/>
            <person name="Stahlberg J."/>
            <person name="Velez H."/>
            <person name="de Vries R.P."/>
            <person name="Wiebenga A."/>
            <person name="Woodward S."/>
            <person name="Yakovlev I."/>
            <person name="Garbelotto M."/>
            <person name="Martin F."/>
            <person name="Grigoriev I.V."/>
            <person name="Stenlid J."/>
        </authorList>
    </citation>
    <scope>NUCLEOTIDE SEQUENCE [LARGE SCALE GENOMIC DNA]</scope>
    <source>
        <strain evidence="2 3">TC 32-1</strain>
    </source>
</reference>
<proteinExistence type="predicted"/>
<evidence type="ECO:0000313" key="2">
    <source>
        <dbReference type="EMBL" id="ETW83151.1"/>
    </source>
</evidence>
<keyword evidence="3" id="KW-1185">Reference proteome</keyword>
<sequence length="170" mass="18381">MIGTETMAPGQHVLMARRFGIILHEGRLAVGHVIAQYSQSGGKAGAHSWQQTSISIGGILYISMQVYEALYTALFRAIHGCVAVVQSYTFAHIHCDHFLCILPGDPTISQDRQHIHLDEDSLQIYSCLMKHTMAIVAAVKQLKGLRRRGAGGKKSSGGAGEDGDGCVHEL</sequence>
<gene>
    <name evidence="2" type="ORF">HETIRDRAFT_163565</name>
</gene>
<feature type="region of interest" description="Disordered" evidence="1">
    <location>
        <begin position="148"/>
        <end position="170"/>
    </location>
</feature>
<dbReference type="InParanoid" id="W4KDI9"/>
<dbReference type="eggNOG" id="ENOG502RD77">
    <property type="taxonomic scope" value="Eukaryota"/>
</dbReference>
<dbReference type="OrthoDB" id="2754413at2759"/>
<dbReference type="AlphaFoldDB" id="W4KDI9"/>
<dbReference type="KEGG" id="hir:HETIRDRAFT_163565"/>
<dbReference type="Proteomes" id="UP000030671">
    <property type="component" value="Unassembled WGS sequence"/>
</dbReference>
<name>W4KDI9_HETIT</name>
<organism evidence="2 3">
    <name type="scientific">Heterobasidion irregulare (strain TC 32-1)</name>
    <dbReference type="NCBI Taxonomy" id="747525"/>
    <lineage>
        <taxon>Eukaryota</taxon>
        <taxon>Fungi</taxon>
        <taxon>Dikarya</taxon>
        <taxon>Basidiomycota</taxon>
        <taxon>Agaricomycotina</taxon>
        <taxon>Agaricomycetes</taxon>
        <taxon>Russulales</taxon>
        <taxon>Bondarzewiaceae</taxon>
        <taxon>Heterobasidion</taxon>
        <taxon>Heterobasidion annosum species complex</taxon>
    </lineage>
</organism>
<dbReference type="GeneID" id="20667855"/>
<dbReference type="RefSeq" id="XP_009545433.1">
    <property type="nucleotide sequence ID" value="XM_009547138.1"/>
</dbReference>
<accession>W4KDI9</accession>
<protein>
    <submittedName>
        <fullName evidence="2">Uncharacterized protein</fullName>
    </submittedName>
</protein>